<dbReference type="Pfam" id="PF08379">
    <property type="entry name" value="Bact_transglu_N"/>
    <property type="match status" value="1"/>
</dbReference>
<protein>
    <submittedName>
        <fullName evidence="2">Transglutaminase family protein</fullName>
    </submittedName>
</protein>
<dbReference type="Proteomes" id="UP000606991">
    <property type="component" value="Unassembled WGS sequence"/>
</dbReference>
<dbReference type="SUPFAM" id="SSF54001">
    <property type="entry name" value="Cysteine proteinases"/>
    <property type="match status" value="1"/>
</dbReference>
<evidence type="ECO:0000313" key="2">
    <source>
        <dbReference type="EMBL" id="MBJ7594215.1"/>
    </source>
</evidence>
<sequence>MGAESLTYAVWHHTTLRYTDPVSLSFNEVRMRPRDRGSQRTLAFSLLSNPAAVPRSRIDYFGNYVHRVDVTSPHDVLEFIVDAVVENSEPRRRRLPEWSEDVLAGDPRLEYVLPSPRVPLAAATKSLWREWNGEDRSFDAVLATAERIPKELRYVTGATTVESSIDDLLQGGAGVCQDFSHLFLAMVRSAGWPARYVSGYLGPAGDQMFIAGQSHAWAEVCGADGRWVGLDPTHGGYTGANHLRLAAGRDYSDVAPHRGLFYGTAEGSTPEVLVRITRISQQQVETVQRGAAVHWQQQQQQQR</sequence>
<dbReference type="InterPro" id="IPR002931">
    <property type="entry name" value="Transglutaminase-like"/>
</dbReference>
<dbReference type="PANTHER" id="PTHR33490">
    <property type="entry name" value="BLR5614 PROTEIN-RELATED"/>
    <property type="match status" value="1"/>
</dbReference>
<reference evidence="3" key="2">
    <citation type="submission" date="2018-05" db="EMBL/GenBank/DDBJ databases">
        <authorList>
            <person name="Ferrari B."/>
        </authorList>
    </citation>
    <scope>NUCLEOTIDE SEQUENCE</scope>
    <source>
        <strain evidence="3">RRmetagenome_bin12</strain>
    </source>
</reference>
<organism evidence="3 4">
    <name type="scientific">Candidatus Aeolococcus gillhamiae</name>
    <dbReference type="NCBI Taxonomy" id="3127015"/>
    <lineage>
        <taxon>Bacteria</taxon>
        <taxon>Bacillati</taxon>
        <taxon>Candidatus Dormiibacterota</taxon>
        <taxon>Candidatus Dormibacteria</taxon>
        <taxon>Candidatus Aeolococcales</taxon>
        <taxon>Candidatus Aeolococcaceae</taxon>
        <taxon>Candidatus Aeolococcus</taxon>
    </lineage>
</organism>
<evidence type="ECO:0000313" key="5">
    <source>
        <dbReference type="Proteomes" id="UP000606991"/>
    </source>
</evidence>
<proteinExistence type="predicted"/>
<dbReference type="Pfam" id="PF01841">
    <property type="entry name" value="Transglut_core"/>
    <property type="match status" value="1"/>
</dbReference>
<dbReference type="InterPro" id="IPR013589">
    <property type="entry name" value="Bac_transglu_N"/>
</dbReference>
<dbReference type="InterPro" id="IPR038765">
    <property type="entry name" value="Papain-like_cys_pep_sf"/>
</dbReference>
<name>A0A2W5Z1S7_9BACT</name>
<accession>A0A934MZ25</accession>
<comment type="caution">
    <text evidence="3">The sequence shown here is derived from an EMBL/GenBank/DDBJ whole genome shotgun (WGS) entry which is preliminary data.</text>
</comment>
<evidence type="ECO:0000313" key="4">
    <source>
        <dbReference type="Proteomes" id="UP000248724"/>
    </source>
</evidence>
<feature type="domain" description="Transglutaminase-like" evidence="1">
    <location>
        <begin position="168"/>
        <end position="234"/>
    </location>
</feature>
<dbReference type="EMBL" id="JAEKNS010000058">
    <property type="protein sequence ID" value="MBJ7594215.1"/>
    <property type="molecule type" value="Genomic_DNA"/>
</dbReference>
<dbReference type="RefSeq" id="WP_337310215.1">
    <property type="nucleotide sequence ID" value="NZ_JAEKNS010000058.1"/>
</dbReference>
<evidence type="ECO:0000259" key="1">
    <source>
        <dbReference type="SMART" id="SM00460"/>
    </source>
</evidence>
<dbReference type="SMART" id="SM00460">
    <property type="entry name" value="TGc"/>
    <property type="match status" value="1"/>
</dbReference>
<dbReference type="Gene3D" id="3.10.620.30">
    <property type="match status" value="1"/>
</dbReference>
<reference evidence="2 5" key="3">
    <citation type="submission" date="2020-10" db="EMBL/GenBank/DDBJ databases">
        <title>Ca. Dormibacterota MAGs.</title>
        <authorList>
            <person name="Montgomery K."/>
        </authorList>
    </citation>
    <scope>NUCLEOTIDE SEQUENCE [LARGE SCALE GENOMIC DNA]</scope>
    <source>
        <strain evidence="2">SC8812_S17_18</strain>
    </source>
</reference>
<accession>A0A2W5Z1S7</accession>
<dbReference type="AlphaFoldDB" id="A0A2W5Z1S7"/>
<reference evidence="3 4" key="1">
    <citation type="journal article" date="2017" name="Nature">
        <title>Atmospheric trace gases support primary production in Antarctic desert surface soil.</title>
        <authorList>
            <person name="Ji M."/>
            <person name="Greening C."/>
            <person name="Vanwonterghem I."/>
            <person name="Carere C.R."/>
            <person name="Bay S.K."/>
            <person name="Steen J.A."/>
            <person name="Montgomery K."/>
            <person name="Lines T."/>
            <person name="Beardall J."/>
            <person name="van Dorst J."/>
            <person name="Snape I."/>
            <person name="Stott M.B."/>
            <person name="Hugenholtz P."/>
            <person name="Ferrari B.C."/>
        </authorList>
    </citation>
    <scope>NUCLEOTIDE SEQUENCE [LARGE SCALE GENOMIC DNA]</scope>
    <source>
        <strain evidence="3">RRmetagenome_bin12</strain>
    </source>
</reference>
<evidence type="ECO:0000313" key="3">
    <source>
        <dbReference type="EMBL" id="PZR79299.1"/>
    </source>
</evidence>
<gene>
    <name evidence="3" type="ORF">DLM65_11090</name>
    <name evidence="2" type="ORF">JF886_05010</name>
</gene>
<dbReference type="Proteomes" id="UP000248724">
    <property type="component" value="Unassembled WGS sequence"/>
</dbReference>
<dbReference type="EMBL" id="QHBU01000212">
    <property type="protein sequence ID" value="PZR79299.1"/>
    <property type="molecule type" value="Genomic_DNA"/>
</dbReference>
<dbReference type="PANTHER" id="PTHR33490:SF7">
    <property type="entry name" value="BLR2979 PROTEIN"/>
    <property type="match status" value="1"/>
</dbReference>